<feature type="region of interest" description="Disordered" evidence="6">
    <location>
        <begin position="502"/>
        <end position="521"/>
    </location>
</feature>
<evidence type="ECO:0000313" key="9">
    <source>
        <dbReference type="EMBL" id="GAA4635142.1"/>
    </source>
</evidence>
<dbReference type="InterPro" id="IPR013762">
    <property type="entry name" value="Integrase-like_cat_sf"/>
</dbReference>
<dbReference type="InterPro" id="IPR011010">
    <property type="entry name" value="DNA_brk_join_enz"/>
</dbReference>
<evidence type="ECO:0000256" key="5">
    <source>
        <dbReference type="PROSITE-ProRule" id="PRU01248"/>
    </source>
</evidence>
<evidence type="ECO:0000259" key="8">
    <source>
        <dbReference type="PROSITE" id="PS51900"/>
    </source>
</evidence>
<evidence type="ECO:0000313" key="10">
    <source>
        <dbReference type="Proteomes" id="UP001501442"/>
    </source>
</evidence>
<dbReference type="PROSITE" id="PS51900">
    <property type="entry name" value="CB"/>
    <property type="match status" value="1"/>
</dbReference>
<dbReference type="PANTHER" id="PTHR30349">
    <property type="entry name" value="PHAGE INTEGRASE-RELATED"/>
    <property type="match status" value="1"/>
</dbReference>
<dbReference type="Gene3D" id="1.10.443.10">
    <property type="entry name" value="Intergrase catalytic core"/>
    <property type="match status" value="1"/>
</dbReference>
<dbReference type="InterPro" id="IPR002104">
    <property type="entry name" value="Integrase_catalytic"/>
</dbReference>
<keyword evidence="2" id="KW-0229">DNA integration</keyword>
<dbReference type="Pfam" id="PF00589">
    <property type="entry name" value="Phage_integrase"/>
    <property type="match status" value="1"/>
</dbReference>
<dbReference type="InterPro" id="IPR010998">
    <property type="entry name" value="Integrase_recombinase_N"/>
</dbReference>
<dbReference type="PROSITE" id="PS51898">
    <property type="entry name" value="TYR_RECOMBINASE"/>
    <property type="match status" value="1"/>
</dbReference>
<evidence type="ECO:0000259" key="7">
    <source>
        <dbReference type="PROSITE" id="PS51898"/>
    </source>
</evidence>
<keyword evidence="4" id="KW-0233">DNA recombination</keyword>
<comment type="similarity">
    <text evidence="1">Belongs to the 'phage' integrase family.</text>
</comment>
<evidence type="ECO:0000256" key="4">
    <source>
        <dbReference type="ARBA" id="ARBA00023172"/>
    </source>
</evidence>
<organism evidence="9 10">
    <name type="scientific">Actinoallomurus vinaceus</name>
    <dbReference type="NCBI Taxonomy" id="1080074"/>
    <lineage>
        <taxon>Bacteria</taxon>
        <taxon>Bacillati</taxon>
        <taxon>Actinomycetota</taxon>
        <taxon>Actinomycetes</taxon>
        <taxon>Streptosporangiales</taxon>
        <taxon>Thermomonosporaceae</taxon>
        <taxon>Actinoallomurus</taxon>
    </lineage>
</organism>
<gene>
    <name evidence="9" type="ORF">GCM10023196_079460</name>
</gene>
<evidence type="ECO:0000256" key="1">
    <source>
        <dbReference type="ARBA" id="ARBA00008857"/>
    </source>
</evidence>
<dbReference type="SUPFAM" id="SSF56349">
    <property type="entry name" value="DNA breaking-rejoining enzymes"/>
    <property type="match status" value="1"/>
</dbReference>
<protein>
    <submittedName>
        <fullName evidence="9">Tyrosine-type recombinase/integrase</fullName>
    </submittedName>
</protein>
<feature type="domain" description="Core-binding (CB)" evidence="8">
    <location>
        <begin position="128"/>
        <end position="232"/>
    </location>
</feature>
<comment type="caution">
    <text evidence="9">The sequence shown here is derived from an EMBL/GenBank/DDBJ whole genome shotgun (WGS) entry which is preliminary data.</text>
</comment>
<dbReference type="Proteomes" id="UP001501442">
    <property type="component" value="Unassembled WGS sequence"/>
</dbReference>
<dbReference type="Pfam" id="PF14659">
    <property type="entry name" value="Phage_int_SAM_3"/>
    <property type="match status" value="1"/>
</dbReference>
<dbReference type="EMBL" id="BAABHK010000015">
    <property type="protein sequence ID" value="GAA4635142.1"/>
    <property type="molecule type" value="Genomic_DNA"/>
</dbReference>
<evidence type="ECO:0000256" key="2">
    <source>
        <dbReference type="ARBA" id="ARBA00022908"/>
    </source>
</evidence>
<keyword evidence="10" id="KW-1185">Reference proteome</keyword>
<evidence type="ECO:0000256" key="3">
    <source>
        <dbReference type="ARBA" id="ARBA00023125"/>
    </source>
</evidence>
<reference evidence="10" key="1">
    <citation type="journal article" date="2019" name="Int. J. Syst. Evol. Microbiol.">
        <title>The Global Catalogue of Microorganisms (GCM) 10K type strain sequencing project: providing services to taxonomists for standard genome sequencing and annotation.</title>
        <authorList>
            <consortium name="The Broad Institute Genomics Platform"/>
            <consortium name="The Broad Institute Genome Sequencing Center for Infectious Disease"/>
            <person name="Wu L."/>
            <person name="Ma J."/>
        </authorList>
    </citation>
    <scope>NUCLEOTIDE SEQUENCE [LARGE SCALE GENOMIC DNA]</scope>
    <source>
        <strain evidence="10">JCM 17939</strain>
    </source>
</reference>
<dbReference type="RefSeq" id="WP_345438124.1">
    <property type="nucleotide sequence ID" value="NZ_BAABHK010000015.1"/>
</dbReference>
<dbReference type="CDD" id="cd01189">
    <property type="entry name" value="INT_ICEBs1_C_like"/>
    <property type="match status" value="1"/>
</dbReference>
<name>A0ABP8UM24_9ACTN</name>
<dbReference type="Gene3D" id="1.10.150.130">
    <property type="match status" value="1"/>
</dbReference>
<dbReference type="InterPro" id="IPR044068">
    <property type="entry name" value="CB"/>
</dbReference>
<accession>A0ABP8UM24</accession>
<proteinExistence type="inferred from homology"/>
<feature type="domain" description="Tyr recombinase" evidence="7">
    <location>
        <begin position="300"/>
        <end position="495"/>
    </location>
</feature>
<keyword evidence="3 5" id="KW-0238">DNA-binding</keyword>
<sequence>MASGRTFKRCSCRDTETGRRLETKCPKLRRADGQWNPRHGSWSYQLELPPTLDGKRRNPLRRGGFTSQTVAEDDLSKAQELLAISNDRRLKNKITDFVLDTVKKMGELPDADTVRNKVRTGQQLNRNILLGDWLDIWLEGKKKITETTKNRYASDVRLYLKPHLGHIPVAELRVADISEMFDAIEEYNDLIRETRSSNDPTLRAKVKWRRVVNPPTLRNIRATLRHALTIAMKQERLIDFNPAAIVELPPATRPKPLVWTDERVRAWQTAHRQHLTAVRERANGKRINVIEAYIGTPRPSPVMVWTPEQTSRFLQRATRHRLYPLFRLIALRGLRRGEACGIQTTSVDLKNGTIAVCWQITQLGWNPHHGKPKSDAGDRIIDLDEETIKILRAHRAKQNRERLAAGLGESEFFFTDENGDPLHPARVTDQFQWLAYEIGLPPIRLHDLRHGAASLMLAAGVDIKIVQHTLGHVTSAFTRDTYTSVYPKIARDAAEDTAALIAPGTTAEGSRSGRAPAAGRQ</sequence>
<evidence type="ECO:0000256" key="6">
    <source>
        <dbReference type="SAM" id="MobiDB-lite"/>
    </source>
</evidence>
<dbReference type="InterPro" id="IPR004107">
    <property type="entry name" value="Integrase_SAM-like_N"/>
</dbReference>
<dbReference type="PANTHER" id="PTHR30349:SF41">
    <property type="entry name" value="INTEGRASE_RECOMBINASE PROTEIN MJ0367-RELATED"/>
    <property type="match status" value="1"/>
</dbReference>
<dbReference type="InterPro" id="IPR050090">
    <property type="entry name" value="Tyrosine_recombinase_XerCD"/>
</dbReference>